<dbReference type="AlphaFoldDB" id="A0A8I2YS66"/>
<feature type="region of interest" description="Disordered" evidence="1">
    <location>
        <begin position="198"/>
        <end position="227"/>
    </location>
</feature>
<gene>
    <name evidence="2" type="ORF">JVT61DRAFT_13809</name>
</gene>
<evidence type="ECO:0000313" key="2">
    <source>
        <dbReference type="EMBL" id="KAG6378124.1"/>
    </source>
</evidence>
<accession>A0A8I2YS66</accession>
<dbReference type="Proteomes" id="UP000683000">
    <property type="component" value="Unassembled WGS sequence"/>
</dbReference>
<evidence type="ECO:0000256" key="1">
    <source>
        <dbReference type="SAM" id="MobiDB-lite"/>
    </source>
</evidence>
<evidence type="ECO:0000313" key="3">
    <source>
        <dbReference type="Proteomes" id="UP000683000"/>
    </source>
</evidence>
<organism evidence="2 3">
    <name type="scientific">Boletus reticuloceps</name>
    <dbReference type="NCBI Taxonomy" id="495285"/>
    <lineage>
        <taxon>Eukaryota</taxon>
        <taxon>Fungi</taxon>
        <taxon>Dikarya</taxon>
        <taxon>Basidiomycota</taxon>
        <taxon>Agaricomycotina</taxon>
        <taxon>Agaricomycetes</taxon>
        <taxon>Agaricomycetidae</taxon>
        <taxon>Boletales</taxon>
        <taxon>Boletineae</taxon>
        <taxon>Boletaceae</taxon>
        <taxon>Boletoideae</taxon>
        <taxon>Boletus</taxon>
    </lineage>
</organism>
<proteinExistence type="predicted"/>
<reference evidence="2" key="1">
    <citation type="submission" date="2021-03" db="EMBL/GenBank/DDBJ databases">
        <title>Evolutionary innovations through gain and loss of genes in the ectomycorrhizal Boletales.</title>
        <authorList>
            <person name="Wu G."/>
            <person name="Miyauchi S."/>
            <person name="Morin E."/>
            <person name="Yang Z.-L."/>
            <person name="Xu J."/>
            <person name="Martin F.M."/>
        </authorList>
    </citation>
    <scope>NUCLEOTIDE SEQUENCE</scope>
    <source>
        <strain evidence="2">BR01</strain>
    </source>
</reference>
<keyword evidence="3" id="KW-1185">Reference proteome</keyword>
<comment type="caution">
    <text evidence="2">The sequence shown here is derived from an EMBL/GenBank/DDBJ whole genome shotgun (WGS) entry which is preliminary data.</text>
</comment>
<protein>
    <submittedName>
        <fullName evidence="2">Uncharacterized protein</fullName>
    </submittedName>
</protein>
<sequence length="359" mass="38770">MSSSANNDAFWWGDDQKSSVHDSSTQPAPTNFLHGEFHWAGELRQESYVPAGLASNTSAWSSAAFLDPRYSAHGVDAWLGDLRLGVPRPGPLFGAPGGNANALGTSSLVAMEVAAPVLEQAIPVVQRMLPATQPCLPPVPNWTQAPGPPWQPSSWDHPVHTARQHGGYSDIISSLGMRPENPRVQLAASPVITGHSERRVTPTGHHHSMATPHSVQPSSYGDPVPASTSAPRIARWDLTSDTTTFQCLWRSDGTRCRALIAGDRKSISSHLRDEHGFMCDGQTVACVWDQCSAWMQRRNIPRHILACHFEIKSTCPSCGLALSRADATKKHRLACMGVTRTPATAGVEGGEQDDGRLFV</sequence>
<dbReference type="EMBL" id="JAGFBS010000007">
    <property type="protein sequence ID" value="KAG6378124.1"/>
    <property type="molecule type" value="Genomic_DNA"/>
</dbReference>
<name>A0A8I2YS66_9AGAM</name>
<dbReference type="OrthoDB" id="2686438at2759"/>